<evidence type="ECO:0000313" key="16">
    <source>
        <dbReference type="Proteomes" id="UP000824159"/>
    </source>
</evidence>
<evidence type="ECO:0000256" key="7">
    <source>
        <dbReference type="ARBA" id="ARBA00049489"/>
    </source>
</evidence>
<evidence type="ECO:0000256" key="14">
    <source>
        <dbReference type="RuleBase" id="RU004175"/>
    </source>
</evidence>
<evidence type="ECO:0000256" key="3">
    <source>
        <dbReference type="ARBA" id="ARBA00012965"/>
    </source>
</evidence>
<reference evidence="15" key="2">
    <citation type="journal article" date="2021" name="PeerJ">
        <title>Extensive microbial diversity within the chicken gut microbiome revealed by metagenomics and culture.</title>
        <authorList>
            <person name="Gilroy R."/>
            <person name="Ravi A."/>
            <person name="Getino M."/>
            <person name="Pursley I."/>
            <person name="Horton D.L."/>
            <person name="Alikhan N.F."/>
            <person name="Baker D."/>
            <person name="Gharbi K."/>
            <person name="Hall N."/>
            <person name="Watson M."/>
            <person name="Adriaenssens E.M."/>
            <person name="Foster-Nyarko E."/>
            <person name="Jarju S."/>
            <person name="Secka A."/>
            <person name="Antonio M."/>
            <person name="Oren A."/>
            <person name="Chaudhuri R.R."/>
            <person name="La Ragione R."/>
            <person name="Hildebrand F."/>
            <person name="Pallen M.J."/>
        </authorList>
    </citation>
    <scope>NUCLEOTIDE SEQUENCE</scope>
    <source>
        <strain evidence="15">CHK176-22527</strain>
    </source>
</reference>
<dbReference type="InterPro" id="IPR012131">
    <property type="entry name" value="Hstdl_DH"/>
</dbReference>
<feature type="active site" description="Proton acceptor" evidence="8 10">
    <location>
        <position position="318"/>
    </location>
</feature>
<feature type="binding site" evidence="8 12">
    <location>
        <position position="253"/>
    </location>
    <ligand>
        <name>substrate</name>
    </ligand>
</feature>
<dbReference type="EMBL" id="DVLX01000041">
    <property type="protein sequence ID" value="HIT99377.1"/>
    <property type="molecule type" value="Genomic_DNA"/>
</dbReference>
<sequence length="431" mass="46449">MEILKASRKREEAGREVLRESVSKIIENVVERGDEALIEYNKKFDGCERRKIKIAAKEIEDAYRLVSESDIEDMKRAAENIRAFAEAQKKTIGELQGFSPAEGIYLGHRAIPVDSCCCYVPGGGYPLYSTAMMLGIPAKTAGVKRVAACSPAVKGSGHIHPKTLVAMDIAGIDEIYVIGGAQAVAAFSYGTDQIAPVSMIVGPGNSFVTEAKRQCYGKVGIDFVAGPSEVLVIADGSADADVVAADLLAQSEHDREAKGILVTTDRKFGKAVCESVEKQLETLKTRDIAEISWKDFGEVIIAESLEEAVEYSNDYAPEHLEVNVEEEFKEKVISSLRNYGSLFIGGNTAEVFGDYASGTNHTLPTLGAARYTGGVWVGTFTKICTYQEMTTDGMKKIAPLVSNLAEGEGLAGHARAAEIRIEKAASDNISK</sequence>
<evidence type="ECO:0000256" key="6">
    <source>
        <dbReference type="ARBA" id="ARBA00023002"/>
    </source>
</evidence>
<dbReference type="GO" id="GO:0005737">
    <property type="term" value="C:cytoplasm"/>
    <property type="evidence" value="ECO:0007669"/>
    <property type="project" value="TreeGrafter"/>
</dbReference>
<comment type="cofactor">
    <cofactor evidence="8 13">
        <name>Zn(2+)</name>
        <dbReference type="ChEBI" id="CHEBI:29105"/>
    </cofactor>
    <text evidence="8 13">Binds 1 zinc ion per subunit.</text>
</comment>
<feature type="binding site" evidence="8 12">
    <location>
        <position position="408"/>
    </location>
    <ligand>
        <name>substrate</name>
    </ligand>
</feature>
<dbReference type="GO" id="GO:0004399">
    <property type="term" value="F:histidinol dehydrogenase activity"/>
    <property type="evidence" value="ECO:0007669"/>
    <property type="project" value="UniProtKB-UniRule"/>
</dbReference>
<evidence type="ECO:0000256" key="9">
    <source>
        <dbReference type="PIRNR" id="PIRNR000099"/>
    </source>
</evidence>
<dbReference type="PANTHER" id="PTHR21256">
    <property type="entry name" value="HISTIDINOL DEHYDROGENASE HDH"/>
    <property type="match status" value="1"/>
</dbReference>
<keyword evidence="4 8" id="KW-0479">Metal-binding</keyword>
<dbReference type="GO" id="GO:0008270">
    <property type="term" value="F:zinc ion binding"/>
    <property type="evidence" value="ECO:0007669"/>
    <property type="project" value="UniProtKB-UniRule"/>
</dbReference>
<dbReference type="PANTHER" id="PTHR21256:SF2">
    <property type="entry name" value="HISTIDINE BIOSYNTHESIS TRIFUNCTIONAL PROTEIN"/>
    <property type="match status" value="1"/>
</dbReference>
<feature type="binding site" evidence="8 13">
    <location>
        <position position="253"/>
    </location>
    <ligand>
        <name>Zn(2+)</name>
        <dbReference type="ChEBI" id="CHEBI:29105"/>
    </ligand>
</feature>
<dbReference type="InterPro" id="IPR016161">
    <property type="entry name" value="Ald_DH/histidinol_DH"/>
</dbReference>
<feature type="binding site" evidence="8 13">
    <location>
        <position position="250"/>
    </location>
    <ligand>
        <name>Zn(2+)</name>
        <dbReference type="ChEBI" id="CHEBI:29105"/>
    </ligand>
</feature>
<dbReference type="PRINTS" id="PR00083">
    <property type="entry name" value="HOLDHDRGNASE"/>
</dbReference>
<comment type="catalytic activity">
    <reaction evidence="7 8">
        <text>L-histidinol + 2 NAD(+) + H2O = L-histidine + 2 NADH + 3 H(+)</text>
        <dbReference type="Rhea" id="RHEA:20641"/>
        <dbReference type="ChEBI" id="CHEBI:15377"/>
        <dbReference type="ChEBI" id="CHEBI:15378"/>
        <dbReference type="ChEBI" id="CHEBI:57540"/>
        <dbReference type="ChEBI" id="CHEBI:57595"/>
        <dbReference type="ChEBI" id="CHEBI:57699"/>
        <dbReference type="ChEBI" id="CHEBI:57945"/>
        <dbReference type="EC" id="1.1.1.23"/>
    </reaction>
</comment>
<name>A0A9D1KUU3_9FIRM</name>
<comment type="caution">
    <text evidence="15">The sequence shown here is derived from an EMBL/GenBank/DDBJ whole genome shotgun (WGS) entry which is preliminary data.</text>
</comment>
<dbReference type="InterPro" id="IPR022695">
    <property type="entry name" value="Histidinol_DH_monofunct"/>
</dbReference>
<feature type="binding site" evidence="8 12">
    <location>
        <position position="354"/>
    </location>
    <ligand>
        <name>substrate</name>
    </ligand>
</feature>
<comment type="function">
    <text evidence="1 8">Catalyzes the sequential NAD-dependent oxidations of L-histidinol to L-histidinaldehyde and then to L-histidine.</text>
</comment>
<feature type="binding site" evidence="8 12">
    <location>
        <position position="228"/>
    </location>
    <ligand>
        <name>substrate</name>
    </ligand>
</feature>
<protein>
    <recommendedName>
        <fullName evidence="3 8">Histidinol dehydrogenase</fullName>
        <shortName evidence="8">HDH</shortName>
        <ecNumber evidence="3 8">1.1.1.23</ecNumber>
    </recommendedName>
</protein>
<dbReference type="AlphaFoldDB" id="A0A9D1KUU3"/>
<feature type="binding site" evidence="8 13">
    <location>
        <position position="413"/>
    </location>
    <ligand>
        <name>Zn(2+)</name>
        <dbReference type="ChEBI" id="CHEBI:29105"/>
    </ligand>
</feature>
<organism evidence="15 16">
    <name type="scientific">Candidatus Allocopromorpha excrementavium</name>
    <dbReference type="NCBI Taxonomy" id="2840741"/>
    <lineage>
        <taxon>Bacteria</taxon>
        <taxon>Bacillati</taxon>
        <taxon>Bacillota</taxon>
        <taxon>Clostridia</taxon>
        <taxon>Eubacteriales</taxon>
        <taxon>Eubacteriaceae</taxon>
        <taxon>Eubacteriaceae incertae sedis</taxon>
        <taxon>Candidatus Allocopromorpha</taxon>
    </lineage>
</organism>
<feature type="binding site" evidence="8 12">
    <location>
        <position position="319"/>
    </location>
    <ligand>
        <name>substrate</name>
    </ligand>
</feature>
<evidence type="ECO:0000256" key="12">
    <source>
        <dbReference type="PIRSR" id="PIRSR000099-3"/>
    </source>
</evidence>
<evidence type="ECO:0000313" key="15">
    <source>
        <dbReference type="EMBL" id="HIT99377.1"/>
    </source>
</evidence>
<keyword evidence="8 11" id="KW-0520">NAD</keyword>
<evidence type="ECO:0000256" key="2">
    <source>
        <dbReference type="ARBA" id="ARBA00010178"/>
    </source>
</evidence>
<dbReference type="CDD" id="cd06572">
    <property type="entry name" value="Histidinol_dh"/>
    <property type="match status" value="1"/>
</dbReference>
<reference evidence="15" key="1">
    <citation type="submission" date="2020-10" db="EMBL/GenBank/DDBJ databases">
        <authorList>
            <person name="Gilroy R."/>
        </authorList>
    </citation>
    <scope>NUCLEOTIDE SEQUENCE</scope>
    <source>
        <strain evidence="15">CHK176-22527</strain>
    </source>
</reference>
<dbReference type="GO" id="GO:0000105">
    <property type="term" value="P:L-histidine biosynthetic process"/>
    <property type="evidence" value="ECO:0007669"/>
    <property type="project" value="UniProtKB-UniRule"/>
</dbReference>
<feature type="binding site" evidence="8 11">
    <location>
        <position position="119"/>
    </location>
    <ligand>
        <name>NAD(+)</name>
        <dbReference type="ChEBI" id="CHEBI:57540"/>
    </ligand>
</feature>
<evidence type="ECO:0000256" key="5">
    <source>
        <dbReference type="ARBA" id="ARBA00022833"/>
    </source>
</evidence>
<feature type="binding site" evidence="8 12">
    <location>
        <position position="250"/>
    </location>
    <ligand>
        <name>substrate</name>
    </ligand>
</feature>
<comment type="similarity">
    <text evidence="2 8 9 14">Belongs to the histidinol dehydrogenase family.</text>
</comment>
<evidence type="ECO:0000256" key="11">
    <source>
        <dbReference type="PIRSR" id="PIRSR000099-2"/>
    </source>
</evidence>
<dbReference type="Gene3D" id="3.40.50.1980">
    <property type="entry name" value="Nitrogenase molybdenum iron protein domain"/>
    <property type="match status" value="2"/>
</dbReference>
<feature type="binding site" evidence="8 12">
    <location>
        <position position="413"/>
    </location>
    <ligand>
        <name>substrate</name>
    </ligand>
</feature>
<evidence type="ECO:0000256" key="4">
    <source>
        <dbReference type="ARBA" id="ARBA00022723"/>
    </source>
</evidence>
<keyword evidence="8" id="KW-0028">Amino-acid biosynthesis</keyword>
<feature type="active site" description="Proton acceptor" evidence="8 10">
    <location>
        <position position="319"/>
    </location>
</feature>
<proteinExistence type="inferred from homology"/>
<keyword evidence="5 8" id="KW-0862">Zinc</keyword>
<keyword evidence="6 8" id="KW-0560">Oxidoreductase</keyword>
<evidence type="ECO:0000256" key="13">
    <source>
        <dbReference type="PIRSR" id="PIRSR000099-4"/>
    </source>
</evidence>
<dbReference type="GO" id="GO:0051287">
    <property type="term" value="F:NAD binding"/>
    <property type="evidence" value="ECO:0007669"/>
    <property type="project" value="InterPro"/>
</dbReference>
<dbReference type="HAMAP" id="MF_01024">
    <property type="entry name" value="HisD"/>
    <property type="match status" value="1"/>
</dbReference>
<dbReference type="PIRSF" id="PIRSF000099">
    <property type="entry name" value="Histidinol_dh"/>
    <property type="match status" value="1"/>
</dbReference>
<dbReference type="Gene3D" id="1.20.5.1300">
    <property type="match status" value="1"/>
</dbReference>
<evidence type="ECO:0000256" key="10">
    <source>
        <dbReference type="PIRSR" id="PIRSR000099-1"/>
    </source>
</evidence>
<accession>A0A9D1KUU3</accession>
<dbReference type="Proteomes" id="UP000824159">
    <property type="component" value="Unassembled WGS sequence"/>
</dbReference>
<dbReference type="EC" id="1.1.1.23" evidence="3 8"/>
<keyword evidence="8" id="KW-0368">Histidine biosynthesis</keyword>
<feature type="binding site" evidence="8 11">
    <location>
        <position position="205"/>
    </location>
    <ligand>
        <name>NAD(+)</name>
        <dbReference type="ChEBI" id="CHEBI:57540"/>
    </ligand>
</feature>
<comment type="pathway">
    <text evidence="8">Amino-acid biosynthesis; L-histidine biosynthesis; L-histidine from 5-phospho-alpha-D-ribose 1-diphosphate: step 9/9.</text>
</comment>
<dbReference type="InterPro" id="IPR001692">
    <property type="entry name" value="Histidinol_DH_CS"/>
</dbReference>
<dbReference type="Pfam" id="PF00815">
    <property type="entry name" value="Histidinol_dh"/>
    <property type="match status" value="1"/>
</dbReference>
<evidence type="ECO:0000256" key="1">
    <source>
        <dbReference type="ARBA" id="ARBA00003850"/>
    </source>
</evidence>
<gene>
    <name evidence="8 15" type="primary">hisD</name>
    <name evidence="15" type="ORF">IAD12_03880</name>
</gene>
<feature type="binding site" evidence="8 13">
    <location>
        <position position="354"/>
    </location>
    <ligand>
        <name>Zn(2+)</name>
        <dbReference type="ChEBI" id="CHEBI:29105"/>
    </ligand>
</feature>
<dbReference type="NCBIfam" id="TIGR00069">
    <property type="entry name" value="hisD"/>
    <property type="match status" value="1"/>
</dbReference>
<dbReference type="FunFam" id="3.40.50.1980:FF:000001">
    <property type="entry name" value="Histidinol dehydrogenase"/>
    <property type="match status" value="1"/>
</dbReference>
<evidence type="ECO:0000256" key="8">
    <source>
        <dbReference type="HAMAP-Rule" id="MF_01024"/>
    </source>
</evidence>
<dbReference type="SUPFAM" id="SSF53720">
    <property type="entry name" value="ALDH-like"/>
    <property type="match status" value="1"/>
</dbReference>
<feature type="binding site" evidence="8 11">
    <location>
        <position position="182"/>
    </location>
    <ligand>
        <name>NAD(+)</name>
        <dbReference type="ChEBI" id="CHEBI:57540"/>
    </ligand>
</feature>
<dbReference type="PROSITE" id="PS00611">
    <property type="entry name" value="HISOL_DEHYDROGENASE"/>
    <property type="match status" value="1"/>
</dbReference>